<dbReference type="InterPro" id="IPR013937">
    <property type="entry name" value="Sorting_nexin_C"/>
</dbReference>
<feature type="non-terminal residue" evidence="7">
    <location>
        <position position="1"/>
    </location>
</feature>
<comment type="subcellular location">
    <subcellularLocation>
        <location evidence="1">Cytoplasm</location>
    </subcellularLocation>
</comment>
<dbReference type="PROSITE" id="PS51207">
    <property type="entry name" value="PXA"/>
    <property type="match status" value="1"/>
</dbReference>
<reference evidence="7 8" key="1">
    <citation type="journal article" date="2021" name="Nat. Plants">
        <title>The Taxus genome provides insights into paclitaxel biosynthesis.</title>
        <authorList>
            <person name="Xiong X."/>
            <person name="Gou J."/>
            <person name="Liao Q."/>
            <person name="Li Y."/>
            <person name="Zhou Q."/>
            <person name="Bi G."/>
            <person name="Li C."/>
            <person name="Du R."/>
            <person name="Wang X."/>
            <person name="Sun T."/>
            <person name="Guo L."/>
            <person name="Liang H."/>
            <person name="Lu P."/>
            <person name="Wu Y."/>
            <person name="Zhang Z."/>
            <person name="Ro D.K."/>
            <person name="Shang Y."/>
            <person name="Huang S."/>
            <person name="Yan J."/>
        </authorList>
    </citation>
    <scope>NUCLEOTIDE SEQUENCE [LARGE SCALE GENOMIC DNA]</scope>
    <source>
        <strain evidence="7">Ta-2019</strain>
    </source>
</reference>
<feature type="compositionally biased region" description="Basic and acidic residues" evidence="3">
    <location>
        <begin position="351"/>
        <end position="362"/>
    </location>
</feature>
<dbReference type="GO" id="GO:0016020">
    <property type="term" value="C:membrane"/>
    <property type="evidence" value="ECO:0007669"/>
    <property type="project" value="UniProtKB-ARBA"/>
</dbReference>
<dbReference type="SMART" id="SM00313">
    <property type="entry name" value="PXA"/>
    <property type="match status" value="1"/>
</dbReference>
<proteinExistence type="predicted"/>
<evidence type="ECO:0000259" key="5">
    <source>
        <dbReference type="PROSITE" id="PS50195"/>
    </source>
</evidence>
<name>A0AA38FES1_TAXCH</name>
<sequence length="1036" mass="118152">YRVRVSAVEMARRRMDSIDDLIEEAKARTLVWIVCVLGLAYFLSLTSNLVWLNVPVSFIIISLFRYLSLDVEIHRRGPTICQPSYLLHLRQRQLSPHDPLLYPARASMRWKRNIDSPVIEAAVDDFTRKIVQEFVTDLWYSSITPDHEVPQQINFLLNDVLGEISQRVKRINLIDLLTRDMVDLIGSHIELYRKNQVSIGRDVMRTLSSEERDERLKKCLAATKELHPALISPENEYKVLKRLMGGVVAIVLRPHEAQCPLVRCLARELLACAVMQPVMNFASPGFINEVIEFVVLSTKESENKNLYREEVADSSNSKLSKGVMGQNILKDLPVSGPELFEAGEIRVFTKERNSAQSDDHGVRGPSSSHYDSHSEFQTKTASYLHSRPADWAEALDAVRQRRTQVLAPENLDNLWTKGRNYRKKDIGIAHVKSGPSVKSSVPRQAREGTLKQEEILQVQESIQRGDTGKPTAPEILGMMGITKKSTDKMILEYSSDYWPDNDGRENQNVDGRKKGLQVSHQSLVEQEKILRKREDNTRHEFETLKFQHKRSKSNGTSLESWQNVDSSHLPKGGELEAWEPNKLHDLKIGEVKNLHNSESLPTALWPQTGNTHVFKLKCWVLGAHFEKAGSKSFAVYSIAVTNSENKTWFVDRRYRNFELLHRRLRDIPNYMLHLPPKRFLSSSLDDNFVQQRCILLDKYLKDILSIPNVAEQHEVWDFLSATSKTYSHGKNPSVMKTLAVNVDDAMDDIVRQLKDVSDGLRRKVAGASSSSEGMSNTSREYHLKLSLISEAASANDSNCSSMDRSQSLSDEEEGVGESIVHEDGDLLAQRDRWHSDGEIQIEPFPPQSLVRSAGEVQGRDIERIQQSEKKFERFGSDGCSTIDSLIGSDIVENELGEPLEWTPPKLTVPLLNLVDKIFQLKRRGWVRRQVFWISKQILQLVMEDALDDWLLRQIEWLRRDDVIALGIRWIQSVLWPNGVFISKINVPPQTEIATDSYHDRQAATPQSSHSKISAPPSFEQQLEAARRARFVHDILL</sequence>
<keyword evidence="2" id="KW-0963">Cytoplasm</keyword>
<evidence type="ECO:0000313" key="8">
    <source>
        <dbReference type="Proteomes" id="UP000824469"/>
    </source>
</evidence>
<evidence type="ECO:0000256" key="1">
    <source>
        <dbReference type="ARBA" id="ARBA00004496"/>
    </source>
</evidence>
<feature type="non-terminal residue" evidence="7">
    <location>
        <position position="1036"/>
    </location>
</feature>
<dbReference type="InterPro" id="IPR051837">
    <property type="entry name" value="SortingNexin/PXDomain-PKLike"/>
</dbReference>
<evidence type="ECO:0000259" key="6">
    <source>
        <dbReference type="PROSITE" id="PS51207"/>
    </source>
</evidence>
<dbReference type="CDD" id="cd06872">
    <property type="entry name" value="PX_SNX19_like_plant"/>
    <property type="match status" value="1"/>
</dbReference>
<dbReference type="GO" id="GO:0035091">
    <property type="term" value="F:phosphatidylinositol binding"/>
    <property type="evidence" value="ECO:0007669"/>
    <property type="project" value="InterPro"/>
</dbReference>
<dbReference type="PANTHER" id="PTHR22999:SF23">
    <property type="entry name" value="SORTING NEXIN-16"/>
    <property type="match status" value="1"/>
</dbReference>
<dbReference type="PANTHER" id="PTHR22999">
    <property type="entry name" value="PX SERINE/THREONINE KINASE PXK"/>
    <property type="match status" value="1"/>
</dbReference>
<evidence type="ECO:0000256" key="3">
    <source>
        <dbReference type="SAM" id="MobiDB-lite"/>
    </source>
</evidence>
<protein>
    <recommendedName>
        <fullName evidence="9">Phox-associated domain-containing protein</fullName>
    </recommendedName>
</protein>
<dbReference type="InterPro" id="IPR001683">
    <property type="entry name" value="PX_dom"/>
</dbReference>
<feature type="domain" description="PXA" evidence="6">
    <location>
        <begin position="116"/>
        <end position="299"/>
    </location>
</feature>
<feature type="domain" description="PX" evidence="5">
    <location>
        <begin position="614"/>
        <end position="726"/>
    </location>
</feature>
<dbReference type="Pfam" id="PF02194">
    <property type="entry name" value="PXA"/>
    <property type="match status" value="1"/>
</dbReference>
<dbReference type="InterPro" id="IPR003114">
    <property type="entry name" value="Phox_assoc"/>
</dbReference>
<accession>A0AA38FES1</accession>
<dbReference type="SUPFAM" id="SSF64268">
    <property type="entry name" value="PX domain"/>
    <property type="match status" value="1"/>
</dbReference>
<feature type="transmembrane region" description="Helical" evidence="4">
    <location>
        <begin position="21"/>
        <end position="43"/>
    </location>
</feature>
<feature type="region of interest" description="Disordered" evidence="3">
    <location>
        <begin position="499"/>
        <end position="520"/>
    </location>
</feature>
<evidence type="ECO:0008006" key="9">
    <source>
        <dbReference type="Google" id="ProtNLM"/>
    </source>
</evidence>
<evidence type="ECO:0000313" key="7">
    <source>
        <dbReference type="EMBL" id="KAH9299978.1"/>
    </source>
</evidence>
<dbReference type="AlphaFoldDB" id="A0AA38FES1"/>
<dbReference type="OMA" id="REIHWLR"/>
<comment type="caution">
    <text evidence="7">The sequence shown here is derived from an EMBL/GenBank/DDBJ whole genome shotgun (WGS) entry which is preliminary data.</text>
</comment>
<dbReference type="Proteomes" id="UP000824469">
    <property type="component" value="Unassembled WGS sequence"/>
</dbReference>
<keyword evidence="4" id="KW-0812">Transmembrane</keyword>
<dbReference type="InterPro" id="IPR036871">
    <property type="entry name" value="PX_dom_sf"/>
</dbReference>
<feature type="region of interest" description="Disordered" evidence="3">
    <location>
        <begin position="351"/>
        <end position="381"/>
    </location>
</feature>
<organism evidence="7 8">
    <name type="scientific">Taxus chinensis</name>
    <name type="common">Chinese yew</name>
    <name type="synonym">Taxus wallichiana var. chinensis</name>
    <dbReference type="NCBI Taxonomy" id="29808"/>
    <lineage>
        <taxon>Eukaryota</taxon>
        <taxon>Viridiplantae</taxon>
        <taxon>Streptophyta</taxon>
        <taxon>Embryophyta</taxon>
        <taxon>Tracheophyta</taxon>
        <taxon>Spermatophyta</taxon>
        <taxon>Pinopsida</taxon>
        <taxon>Pinidae</taxon>
        <taxon>Conifers II</taxon>
        <taxon>Cupressales</taxon>
        <taxon>Taxaceae</taxon>
        <taxon>Taxus</taxon>
    </lineage>
</organism>
<dbReference type="GO" id="GO:0005768">
    <property type="term" value="C:endosome"/>
    <property type="evidence" value="ECO:0007669"/>
    <property type="project" value="UniProtKB-ARBA"/>
</dbReference>
<evidence type="ECO:0000256" key="4">
    <source>
        <dbReference type="SAM" id="Phobius"/>
    </source>
</evidence>
<keyword evidence="8" id="KW-1185">Reference proteome</keyword>
<dbReference type="PROSITE" id="PS50195">
    <property type="entry name" value="PX"/>
    <property type="match status" value="1"/>
</dbReference>
<dbReference type="Gene3D" id="3.30.1520.10">
    <property type="entry name" value="Phox-like domain"/>
    <property type="match status" value="1"/>
</dbReference>
<dbReference type="SMART" id="SM00312">
    <property type="entry name" value="PX"/>
    <property type="match status" value="1"/>
</dbReference>
<feature type="compositionally biased region" description="Polar residues" evidence="3">
    <location>
        <begin position="553"/>
        <end position="566"/>
    </location>
</feature>
<keyword evidence="4" id="KW-1133">Transmembrane helix</keyword>
<dbReference type="EMBL" id="JAHRHJ020000009">
    <property type="protein sequence ID" value="KAH9299978.1"/>
    <property type="molecule type" value="Genomic_DNA"/>
</dbReference>
<feature type="region of interest" description="Disordered" evidence="3">
    <location>
        <begin position="546"/>
        <end position="566"/>
    </location>
</feature>
<gene>
    <name evidence="7" type="ORF">KI387_011561</name>
</gene>
<keyword evidence="4" id="KW-0472">Membrane</keyword>
<dbReference type="Pfam" id="PF00787">
    <property type="entry name" value="PX"/>
    <property type="match status" value="1"/>
</dbReference>
<feature type="compositionally biased region" description="Basic and acidic residues" evidence="3">
    <location>
        <begin position="501"/>
        <end position="513"/>
    </location>
</feature>
<evidence type="ECO:0000256" key="2">
    <source>
        <dbReference type="ARBA" id="ARBA00022490"/>
    </source>
</evidence>
<dbReference type="Pfam" id="PF08628">
    <property type="entry name" value="Nexin_C"/>
    <property type="match status" value="1"/>
</dbReference>